<keyword evidence="3" id="KW-1185">Reference proteome</keyword>
<evidence type="ECO:0000313" key="3">
    <source>
        <dbReference type="Proteomes" id="UP000276103"/>
    </source>
</evidence>
<organism evidence="2 3">
    <name type="scientific">Trichormus variabilis SAG 1403-4b</name>
    <dbReference type="NCBI Taxonomy" id="447716"/>
    <lineage>
        <taxon>Bacteria</taxon>
        <taxon>Bacillati</taxon>
        <taxon>Cyanobacteriota</taxon>
        <taxon>Cyanophyceae</taxon>
        <taxon>Nostocales</taxon>
        <taxon>Nostocaceae</taxon>
        <taxon>Trichormus</taxon>
    </lineage>
</organism>
<dbReference type="InterPro" id="IPR029058">
    <property type="entry name" value="AB_hydrolase_fold"/>
</dbReference>
<name>A0A433UKP0_ANAVA</name>
<dbReference type="RefSeq" id="WP_127055706.1">
    <property type="nucleotide sequence ID" value="NZ_RSCM01000014.1"/>
</dbReference>
<dbReference type="Proteomes" id="UP000276103">
    <property type="component" value="Unassembled WGS sequence"/>
</dbReference>
<comment type="caution">
    <text evidence="2">The sequence shown here is derived from an EMBL/GenBank/DDBJ whole genome shotgun (WGS) entry which is preliminary data.</text>
</comment>
<dbReference type="GO" id="GO:0016020">
    <property type="term" value="C:membrane"/>
    <property type="evidence" value="ECO:0007669"/>
    <property type="project" value="TreeGrafter"/>
</dbReference>
<gene>
    <name evidence="2" type="ORF">DSM107003_38620</name>
</gene>
<dbReference type="EMBL" id="RSCM01000014">
    <property type="protein sequence ID" value="RUS94329.1"/>
    <property type="molecule type" value="Genomic_DNA"/>
</dbReference>
<dbReference type="InterPro" id="IPR050266">
    <property type="entry name" value="AB_hydrolase_sf"/>
</dbReference>
<reference evidence="2 3" key="1">
    <citation type="journal article" date="2019" name="Genome Biol. Evol.">
        <title>Day and night: Metabolic profiles and evolutionary relationships of six axenic non-marine cyanobacteria.</title>
        <authorList>
            <person name="Will S.E."/>
            <person name="Henke P."/>
            <person name="Boedeker C."/>
            <person name="Huang S."/>
            <person name="Brinkmann H."/>
            <person name="Rohde M."/>
            <person name="Jarek M."/>
            <person name="Friedl T."/>
            <person name="Seufert S."/>
            <person name="Schumacher M."/>
            <person name="Overmann J."/>
            <person name="Neumann-Schaal M."/>
            <person name="Petersen J."/>
        </authorList>
    </citation>
    <scope>NUCLEOTIDE SEQUENCE [LARGE SCALE GENOMIC DNA]</scope>
    <source>
        <strain evidence="2 3">SAG 1403-4b</strain>
    </source>
</reference>
<dbReference type="AlphaFoldDB" id="A0A433UKP0"/>
<evidence type="ECO:0000313" key="2">
    <source>
        <dbReference type="EMBL" id="RUS94329.1"/>
    </source>
</evidence>
<proteinExistence type="predicted"/>
<dbReference type="PANTHER" id="PTHR43798:SF31">
    <property type="entry name" value="AB HYDROLASE SUPERFAMILY PROTEIN YCLE"/>
    <property type="match status" value="1"/>
</dbReference>
<sequence>MSDIFDVLWLSSSPALARFDQPLLKYLSKYMKVAQWEYHSGKDEGSSIDEAVNLLNEFLTDHTDSIHLAGHGAGGAIAVNFARRYPEKVRSLTLLAVASQPAHTWHAHYYVQRSLFTISREQVLANSVRNLFGKQSHHTTKKLMSALDKDLDQTPLSHSIFKLVDLPKGGVSMPMMVCGSNNDPIVDPPALQDWLKYFKPEDNLWECPQGHHFFHYFYPQEVGQQILSFWQLYHLQPMLISQLISQNLTT</sequence>
<dbReference type="PANTHER" id="PTHR43798">
    <property type="entry name" value="MONOACYLGLYCEROL LIPASE"/>
    <property type="match status" value="1"/>
</dbReference>
<protein>
    <submittedName>
        <fullName evidence="2">Uncharacterized protein</fullName>
    </submittedName>
</protein>
<dbReference type="Gene3D" id="3.40.50.1820">
    <property type="entry name" value="alpha/beta hydrolase"/>
    <property type="match status" value="1"/>
</dbReference>
<dbReference type="OrthoDB" id="464067at2"/>
<keyword evidence="1" id="KW-0378">Hydrolase</keyword>
<dbReference type="SUPFAM" id="SSF53474">
    <property type="entry name" value="alpha/beta-Hydrolases"/>
    <property type="match status" value="1"/>
</dbReference>
<evidence type="ECO:0000256" key="1">
    <source>
        <dbReference type="ARBA" id="ARBA00022801"/>
    </source>
</evidence>
<dbReference type="GO" id="GO:0016787">
    <property type="term" value="F:hydrolase activity"/>
    <property type="evidence" value="ECO:0007669"/>
    <property type="project" value="UniProtKB-KW"/>
</dbReference>
<accession>A0A433UKP0</accession>